<gene>
    <name evidence="3" type="ORF">VE01_10188</name>
</gene>
<feature type="compositionally biased region" description="Basic and acidic residues" evidence="1">
    <location>
        <begin position="613"/>
        <end position="627"/>
    </location>
</feature>
<dbReference type="PANTHER" id="PTHR37945:SF1">
    <property type="entry name" value="EXTRACELLULAR TUNGSTATE BINDING PROTEIN"/>
    <property type="match status" value="1"/>
</dbReference>
<feature type="region of interest" description="Disordered" evidence="1">
    <location>
        <begin position="74"/>
        <end position="133"/>
    </location>
</feature>
<dbReference type="RefSeq" id="XP_018125580.1">
    <property type="nucleotide sequence ID" value="XM_018279593.2"/>
</dbReference>
<evidence type="ECO:0000313" key="3">
    <source>
        <dbReference type="EMBL" id="OBT91847.1"/>
    </source>
</evidence>
<evidence type="ECO:0000256" key="1">
    <source>
        <dbReference type="SAM" id="MobiDB-lite"/>
    </source>
</evidence>
<feature type="region of interest" description="Disordered" evidence="1">
    <location>
        <begin position="261"/>
        <end position="292"/>
    </location>
</feature>
<dbReference type="InterPro" id="IPR036375">
    <property type="entry name" value="Hemopexin-like_dom_sf"/>
</dbReference>
<feature type="region of interest" description="Disordered" evidence="1">
    <location>
        <begin position="162"/>
        <end position="245"/>
    </location>
</feature>
<accession>A0A1B8G7P5</accession>
<dbReference type="Proteomes" id="UP000091956">
    <property type="component" value="Unassembled WGS sequence"/>
</dbReference>
<reference evidence="4" key="2">
    <citation type="journal article" date="2018" name="Nat. Commun.">
        <title>Extreme sensitivity to ultraviolet light in the fungal pathogen causing white-nose syndrome of bats.</title>
        <authorList>
            <person name="Palmer J.M."/>
            <person name="Drees K.P."/>
            <person name="Foster J.T."/>
            <person name="Lindner D.L."/>
        </authorList>
    </citation>
    <scope>NUCLEOTIDE SEQUENCE [LARGE SCALE GENOMIC DNA]</scope>
    <source>
        <strain evidence="4">UAMH 10579</strain>
    </source>
</reference>
<proteinExistence type="predicted"/>
<feature type="compositionally biased region" description="Basic and acidic residues" evidence="1">
    <location>
        <begin position="180"/>
        <end position="193"/>
    </location>
</feature>
<dbReference type="Gene3D" id="2.110.10.10">
    <property type="entry name" value="Hemopexin-like domain"/>
    <property type="match status" value="1"/>
</dbReference>
<evidence type="ECO:0000313" key="4">
    <source>
        <dbReference type="Proteomes" id="UP000091956"/>
    </source>
</evidence>
<feature type="region of interest" description="Disordered" evidence="1">
    <location>
        <begin position="593"/>
        <end position="658"/>
    </location>
</feature>
<feature type="compositionally biased region" description="Basic and acidic residues" evidence="1">
    <location>
        <begin position="636"/>
        <end position="645"/>
    </location>
</feature>
<dbReference type="AlphaFoldDB" id="A0A1B8G7P5"/>
<dbReference type="PANTHER" id="PTHR37945">
    <property type="entry name" value="EXTRACELLULAR TUNGSTATE BINDING PROTEIN"/>
    <property type="match status" value="1"/>
</dbReference>
<feature type="compositionally biased region" description="Basic and acidic residues" evidence="1">
    <location>
        <begin position="280"/>
        <end position="292"/>
    </location>
</feature>
<dbReference type="OrthoDB" id="10260248at2759"/>
<keyword evidence="4" id="KW-1185">Reference proteome</keyword>
<protein>
    <recommendedName>
        <fullName evidence="2">PBP domain-containing protein</fullName>
    </recommendedName>
</protein>
<dbReference type="GeneID" id="28843574"/>
<dbReference type="InterPro" id="IPR052738">
    <property type="entry name" value="ABC-Tungstate_binding"/>
</dbReference>
<dbReference type="Pfam" id="PF12849">
    <property type="entry name" value="PBP_like_2"/>
    <property type="match status" value="1"/>
</dbReference>
<dbReference type="SUPFAM" id="SSF53850">
    <property type="entry name" value="Periplasmic binding protein-like II"/>
    <property type="match status" value="1"/>
</dbReference>
<dbReference type="SUPFAM" id="SSF50923">
    <property type="entry name" value="Hemopexin-like domain"/>
    <property type="match status" value="1"/>
</dbReference>
<feature type="compositionally biased region" description="Basic and acidic residues" evidence="1">
    <location>
        <begin position="230"/>
        <end position="243"/>
    </location>
</feature>
<dbReference type="EMBL" id="KV460279">
    <property type="protein sequence ID" value="OBT91847.1"/>
    <property type="molecule type" value="Genomic_DNA"/>
</dbReference>
<dbReference type="InterPro" id="IPR024370">
    <property type="entry name" value="PBP_domain"/>
</dbReference>
<dbReference type="STRING" id="342668.A0A1B8G7P5"/>
<evidence type="ECO:0000259" key="2">
    <source>
        <dbReference type="Pfam" id="PF12849"/>
    </source>
</evidence>
<sequence length="877" mass="97162">MATDIPPFQLHLMFKLHNGKQLTLNEIRKAQEMGIEIPWPPTEGAPFVNASGEEEQEGFPIGPVMHAVPPVRRNPEPFFPTRRDVVTNPDDGEGGVTNTAGDDIQEGVAPVQPLNKSQRPPPPSNGQGGRHDTCYHPSHGSCYYPSHYLHLATNKYQYQIPDWAGPTQRDPYGNPRPRYNPRDDQDGRLDRRYPSSQYFHLATNKYQYQIPDWARQTERDPYGNPRPRYNPRDDQDGRLDRRYPSSQYFHLATNKYQYQIPDWARQTERDPYGNPRPRYNPRDDQDGRLDRRYPSTQYQRRTVDGGTAKINGTTVTPDQIYSWPGSGVGLRIGTGGSDQSGLLVKLLDGYLQYCVEIKKETPFVVEFYASDSGVTIDYLCENIIDIGITDSVLLDTLATNQGIIDRRETGWRDHWMLVGPQNNPAKLPENSDTSVYALFSALYTSLQADPGSSTVFLSRSDGSASNVKESSIWSAIGRTPSASAGASWYASSESSALETLAEAAIIGAYTLTDSGIWNAASEESRKELTIFAVGKDDDQDPLLKRAELVIGSKANNKQRANDFVDWIIRADGGQKEIGDFSPNGTVVFSPAPLPGSVTARPNGMTNGPNLKPDNLDKTIDDSKKKPVEANPVVLDKTTDGVDKKTNLSPEQKPPLKSNPLPRAILHLPWSVNEVYFFDGPKYLRLDAVDKTKTGTPIEVKGMWPALAGLPNGVDAVLTVDKDEKVAWVFSGDSCIVMDVETGKPFLGGKLNPWTMVFKGLKEKSGFESIDCVVPHYWKGGDPNCSTFFSGSKEIVHSIYGKNNGKPEPEVSTNSPLLALLGFTKIDAFTFVPGTDFEEGYFFSGGKYAHVKLQPSTVLSFGDTHKNWLGLAKAGFFN</sequence>
<name>A0A1B8G7P5_9PEZI</name>
<reference evidence="3 4" key="1">
    <citation type="submission" date="2016-03" db="EMBL/GenBank/DDBJ databases">
        <title>Comparative genomics of Pseudogymnoascus destructans, the fungus causing white-nose syndrome of bats.</title>
        <authorList>
            <person name="Palmer J.M."/>
            <person name="Drees K.P."/>
            <person name="Foster J.T."/>
            <person name="Lindner D.L."/>
        </authorList>
    </citation>
    <scope>NUCLEOTIDE SEQUENCE [LARGE SCALE GENOMIC DNA]</scope>
    <source>
        <strain evidence="3 4">UAMH 10579</strain>
    </source>
</reference>
<feature type="domain" description="PBP" evidence="2">
    <location>
        <begin position="334"/>
        <end position="569"/>
    </location>
</feature>
<organism evidence="3 4">
    <name type="scientific">Pseudogymnoascus verrucosus</name>
    <dbReference type="NCBI Taxonomy" id="342668"/>
    <lineage>
        <taxon>Eukaryota</taxon>
        <taxon>Fungi</taxon>
        <taxon>Dikarya</taxon>
        <taxon>Ascomycota</taxon>
        <taxon>Pezizomycotina</taxon>
        <taxon>Leotiomycetes</taxon>
        <taxon>Thelebolales</taxon>
        <taxon>Thelebolaceae</taxon>
        <taxon>Pseudogymnoascus</taxon>
    </lineage>
</organism>
<dbReference type="Gene3D" id="3.40.190.10">
    <property type="entry name" value="Periplasmic binding protein-like II"/>
    <property type="match status" value="2"/>
</dbReference>